<accession>A0A218ZBJ8</accession>
<reference evidence="2 3" key="1">
    <citation type="submission" date="2017-04" db="EMBL/GenBank/DDBJ databases">
        <title>Draft genome sequence of Marssonina coronaria NL1: causal agent of apple blotch.</title>
        <authorList>
            <person name="Cheng Q."/>
        </authorList>
    </citation>
    <scope>NUCLEOTIDE SEQUENCE [LARGE SCALE GENOMIC DNA]</scope>
    <source>
        <strain evidence="2 3">NL1</strain>
    </source>
</reference>
<feature type="region of interest" description="Disordered" evidence="1">
    <location>
        <begin position="61"/>
        <end position="104"/>
    </location>
</feature>
<organism evidence="2 3">
    <name type="scientific">Diplocarpon coronariae</name>
    <dbReference type="NCBI Taxonomy" id="2795749"/>
    <lineage>
        <taxon>Eukaryota</taxon>
        <taxon>Fungi</taxon>
        <taxon>Dikarya</taxon>
        <taxon>Ascomycota</taxon>
        <taxon>Pezizomycotina</taxon>
        <taxon>Leotiomycetes</taxon>
        <taxon>Helotiales</taxon>
        <taxon>Drepanopezizaceae</taxon>
        <taxon>Diplocarpon</taxon>
    </lineage>
</organism>
<keyword evidence="3" id="KW-1185">Reference proteome</keyword>
<proteinExistence type="predicted"/>
<protein>
    <submittedName>
        <fullName evidence="2">Uncharacterized protein</fullName>
    </submittedName>
</protein>
<dbReference type="Proteomes" id="UP000242519">
    <property type="component" value="Unassembled WGS sequence"/>
</dbReference>
<dbReference type="EMBL" id="MZNU01000095">
    <property type="protein sequence ID" value="OWP04665.1"/>
    <property type="molecule type" value="Genomic_DNA"/>
</dbReference>
<gene>
    <name evidence="2" type="ORF">B2J93_5684</name>
</gene>
<evidence type="ECO:0000313" key="3">
    <source>
        <dbReference type="Proteomes" id="UP000242519"/>
    </source>
</evidence>
<dbReference type="AlphaFoldDB" id="A0A218ZBJ8"/>
<comment type="caution">
    <text evidence="2">The sequence shown here is derived from an EMBL/GenBank/DDBJ whole genome shotgun (WGS) entry which is preliminary data.</text>
</comment>
<dbReference type="InParanoid" id="A0A218ZBJ8"/>
<sequence length="104" mass="10645">MRLMATSEHDAPNPSATTRGMSLPELHAPSGIRDSQRGDEGDGASVCRNTKFMAAGAAGAMCTPSCLSAPPPPGPADLPTLHPPRRHSPPDAHAQPPSSSAQLS</sequence>
<name>A0A218ZBJ8_9HELO</name>
<evidence type="ECO:0000256" key="1">
    <source>
        <dbReference type="SAM" id="MobiDB-lite"/>
    </source>
</evidence>
<evidence type="ECO:0000313" key="2">
    <source>
        <dbReference type="EMBL" id="OWP04665.1"/>
    </source>
</evidence>
<feature type="region of interest" description="Disordered" evidence="1">
    <location>
        <begin position="1"/>
        <end position="46"/>
    </location>
</feature>